<gene>
    <name evidence="7" type="ORF">Cpa01nite_28490</name>
</gene>
<feature type="compositionally biased region" description="Low complexity" evidence="5">
    <location>
        <begin position="1"/>
        <end position="15"/>
    </location>
</feature>
<evidence type="ECO:0000313" key="8">
    <source>
        <dbReference type="Proteomes" id="UP000642125"/>
    </source>
</evidence>
<dbReference type="Proteomes" id="UP000642125">
    <property type="component" value="Unassembled WGS sequence"/>
</dbReference>
<dbReference type="PANTHER" id="PTHR30055">
    <property type="entry name" value="HTH-TYPE TRANSCRIPTIONAL REGULATOR RUTR"/>
    <property type="match status" value="1"/>
</dbReference>
<evidence type="ECO:0000256" key="1">
    <source>
        <dbReference type="ARBA" id="ARBA00023015"/>
    </source>
</evidence>
<dbReference type="SUPFAM" id="SSF46689">
    <property type="entry name" value="Homeodomain-like"/>
    <property type="match status" value="1"/>
</dbReference>
<feature type="region of interest" description="Disordered" evidence="5">
    <location>
        <begin position="1"/>
        <end position="25"/>
    </location>
</feature>
<dbReference type="GO" id="GO:0000976">
    <property type="term" value="F:transcription cis-regulatory region binding"/>
    <property type="evidence" value="ECO:0007669"/>
    <property type="project" value="TreeGrafter"/>
</dbReference>
<dbReference type="PANTHER" id="PTHR30055:SF234">
    <property type="entry name" value="HTH-TYPE TRANSCRIPTIONAL REGULATOR BETI"/>
    <property type="match status" value="1"/>
</dbReference>
<evidence type="ECO:0000256" key="3">
    <source>
        <dbReference type="ARBA" id="ARBA00023163"/>
    </source>
</evidence>
<dbReference type="InterPro" id="IPR001647">
    <property type="entry name" value="HTH_TetR"/>
</dbReference>
<protein>
    <recommendedName>
        <fullName evidence="6">HTH tetR-type domain-containing protein</fullName>
    </recommendedName>
</protein>
<feature type="DNA-binding region" description="H-T-H motif" evidence="4">
    <location>
        <begin position="47"/>
        <end position="66"/>
    </location>
</feature>
<accession>A0A919PC49</accession>
<dbReference type="Pfam" id="PF00440">
    <property type="entry name" value="TetR_N"/>
    <property type="match status" value="1"/>
</dbReference>
<dbReference type="InterPro" id="IPR050109">
    <property type="entry name" value="HTH-type_TetR-like_transc_reg"/>
</dbReference>
<dbReference type="GO" id="GO:0003700">
    <property type="term" value="F:DNA-binding transcription factor activity"/>
    <property type="evidence" value="ECO:0007669"/>
    <property type="project" value="TreeGrafter"/>
</dbReference>
<keyword evidence="3" id="KW-0804">Transcription</keyword>
<dbReference type="Gene3D" id="1.10.357.10">
    <property type="entry name" value="Tetracycline Repressor, domain 2"/>
    <property type="match status" value="1"/>
</dbReference>
<evidence type="ECO:0000313" key="7">
    <source>
        <dbReference type="EMBL" id="GIG37468.1"/>
    </source>
</evidence>
<name>A0A919PC49_9CELL</name>
<evidence type="ECO:0000259" key="6">
    <source>
        <dbReference type="PROSITE" id="PS50977"/>
    </source>
</evidence>
<dbReference type="PROSITE" id="PS50977">
    <property type="entry name" value="HTH_TETR_2"/>
    <property type="match status" value="1"/>
</dbReference>
<dbReference type="PRINTS" id="PR00455">
    <property type="entry name" value="HTHTETR"/>
</dbReference>
<dbReference type="EMBL" id="BONO01000023">
    <property type="protein sequence ID" value="GIG37468.1"/>
    <property type="molecule type" value="Genomic_DNA"/>
</dbReference>
<keyword evidence="2 4" id="KW-0238">DNA-binding</keyword>
<comment type="caution">
    <text evidence="7">The sequence shown here is derived from an EMBL/GenBank/DDBJ whole genome shotgun (WGS) entry which is preliminary data.</text>
</comment>
<reference evidence="7" key="1">
    <citation type="submission" date="2021-01" db="EMBL/GenBank/DDBJ databases">
        <title>Whole genome shotgun sequence of Cellulomonas pakistanensis NBRC 110800.</title>
        <authorList>
            <person name="Komaki H."/>
            <person name="Tamura T."/>
        </authorList>
    </citation>
    <scope>NUCLEOTIDE SEQUENCE</scope>
    <source>
        <strain evidence="7">NBRC 110800</strain>
    </source>
</reference>
<keyword evidence="8" id="KW-1185">Reference proteome</keyword>
<sequence length="229" mass="23877">MTAPTPDAARPAARPGRPRAGDGRDTRGDVLAAAAALFSSVGYTATSTYAIAERAGVRQASIYHHFRGKDVLLRTLLLDTVRPSLDLADELLDAPGDPAARLWALCDADARWLADGPVNIGGLMRLPEVEGAAFAEFRQERDRLRARYDALVAAVLGRPAEERPAEATLVFGLVECVITARRTGGAEAVRGLAPLVADAALRALGVDGAALARARAAAAELVPVVPAAG</sequence>
<proteinExistence type="predicted"/>
<dbReference type="AlphaFoldDB" id="A0A919PC49"/>
<feature type="domain" description="HTH tetR-type" evidence="6">
    <location>
        <begin position="24"/>
        <end position="84"/>
    </location>
</feature>
<evidence type="ECO:0000256" key="5">
    <source>
        <dbReference type="SAM" id="MobiDB-lite"/>
    </source>
</evidence>
<organism evidence="7 8">
    <name type="scientific">Cellulomonas pakistanensis</name>
    <dbReference type="NCBI Taxonomy" id="992287"/>
    <lineage>
        <taxon>Bacteria</taxon>
        <taxon>Bacillati</taxon>
        <taxon>Actinomycetota</taxon>
        <taxon>Actinomycetes</taxon>
        <taxon>Micrococcales</taxon>
        <taxon>Cellulomonadaceae</taxon>
        <taxon>Cellulomonas</taxon>
    </lineage>
</organism>
<evidence type="ECO:0000256" key="4">
    <source>
        <dbReference type="PROSITE-ProRule" id="PRU00335"/>
    </source>
</evidence>
<dbReference type="InterPro" id="IPR009057">
    <property type="entry name" value="Homeodomain-like_sf"/>
</dbReference>
<evidence type="ECO:0000256" key="2">
    <source>
        <dbReference type="ARBA" id="ARBA00023125"/>
    </source>
</evidence>
<dbReference type="RefSeq" id="WP_203669455.1">
    <property type="nucleotide sequence ID" value="NZ_BONO01000023.1"/>
</dbReference>
<keyword evidence="1" id="KW-0805">Transcription regulation</keyword>